<feature type="domain" description="Methyltransferase" evidence="2">
    <location>
        <begin position="69"/>
        <end position="265"/>
    </location>
</feature>
<proteinExistence type="predicted"/>
<evidence type="ECO:0000259" key="2">
    <source>
        <dbReference type="Pfam" id="PF13383"/>
    </source>
</evidence>
<dbReference type="Proteomes" id="UP000735302">
    <property type="component" value="Unassembled WGS sequence"/>
</dbReference>
<name>A0AAV3YWT2_9GAST</name>
<dbReference type="GO" id="GO:0008168">
    <property type="term" value="F:methyltransferase activity"/>
    <property type="evidence" value="ECO:0007669"/>
    <property type="project" value="UniProtKB-KW"/>
</dbReference>
<dbReference type="AlphaFoldDB" id="A0AAV3YWT2"/>
<evidence type="ECO:0000313" key="3">
    <source>
        <dbReference type="EMBL" id="GFN87945.1"/>
    </source>
</evidence>
<dbReference type="GO" id="GO:0032259">
    <property type="term" value="P:methylation"/>
    <property type="evidence" value="ECO:0007669"/>
    <property type="project" value="UniProtKB-KW"/>
</dbReference>
<keyword evidence="1" id="KW-0472">Membrane</keyword>
<feature type="transmembrane region" description="Helical" evidence="1">
    <location>
        <begin position="6"/>
        <end position="25"/>
    </location>
</feature>
<dbReference type="InterPro" id="IPR026913">
    <property type="entry name" value="METTL24"/>
</dbReference>
<protein>
    <submittedName>
        <fullName evidence="3">Methyltransferase-like protein 24</fullName>
    </submittedName>
</protein>
<keyword evidence="4" id="KW-1185">Reference proteome</keyword>
<organism evidence="3 4">
    <name type="scientific">Plakobranchus ocellatus</name>
    <dbReference type="NCBI Taxonomy" id="259542"/>
    <lineage>
        <taxon>Eukaryota</taxon>
        <taxon>Metazoa</taxon>
        <taxon>Spiralia</taxon>
        <taxon>Lophotrochozoa</taxon>
        <taxon>Mollusca</taxon>
        <taxon>Gastropoda</taxon>
        <taxon>Heterobranchia</taxon>
        <taxon>Euthyneura</taxon>
        <taxon>Panpulmonata</taxon>
        <taxon>Sacoglossa</taxon>
        <taxon>Placobranchoidea</taxon>
        <taxon>Plakobranchidae</taxon>
        <taxon>Plakobranchus</taxon>
    </lineage>
</organism>
<reference evidence="3 4" key="1">
    <citation type="journal article" date="2021" name="Elife">
        <title>Chloroplast acquisition without the gene transfer in kleptoplastic sea slugs, Plakobranchus ocellatus.</title>
        <authorList>
            <person name="Maeda T."/>
            <person name="Takahashi S."/>
            <person name="Yoshida T."/>
            <person name="Shimamura S."/>
            <person name="Takaki Y."/>
            <person name="Nagai Y."/>
            <person name="Toyoda A."/>
            <person name="Suzuki Y."/>
            <person name="Arimoto A."/>
            <person name="Ishii H."/>
            <person name="Satoh N."/>
            <person name="Nishiyama T."/>
            <person name="Hasebe M."/>
            <person name="Maruyama T."/>
            <person name="Minagawa J."/>
            <person name="Obokata J."/>
            <person name="Shigenobu S."/>
        </authorList>
    </citation>
    <scope>NUCLEOTIDE SEQUENCE [LARGE SCALE GENOMIC DNA]</scope>
</reference>
<comment type="caution">
    <text evidence="3">The sequence shown here is derived from an EMBL/GenBank/DDBJ whole genome shotgun (WGS) entry which is preliminary data.</text>
</comment>
<dbReference type="Pfam" id="PF13383">
    <property type="entry name" value="Methyltransf_22"/>
    <property type="match status" value="1"/>
</dbReference>
<dbReference type="InterPro" id="IPR029063">
    <property type="entry name" value="SAM-dependent_MTases_sf"/>
</dbReference>
<keyword evidence="3" id="KW-0808">Transferase</keyword>
<sequence>MLRRRLYIGIIAVAVLVTFAVLSELRLKERGRVWNVEKKRGVISDYSKAREYLEKYKKMFDKNSTTSVDPSQPSTVETWWQAAAIIDAYTRSDLRYACKAFQSFGNWAACMDPPYIVKSPCLVYSFGIAWDYSFDDAMVAHGCEVHSFDPSMNLKDHQRSNNSYFYAIGLASYNTNNFQPRRDIYVKKPQVWKVRTLSAIKKMLGHEERTIDVLKLDIEGYEWTVLENLMESGQLDNVRQFSLEFHLFRDFPAKVDYVNFYKSYTALREDYGFLEYSVSPHGPVYREKDFNIQGDSQFVNSFFPYTSKRTTG</sequence>
<keyword evidence="1" id="KW-0812">Transmembrane</keyword>
<dbReference type="PANTHER" id="PTHR32026:SF10">
    <property type="entry name" value="METHYLTRANSFERASE-LIKE PROTEIN 24-RELATED"/>
    <property type="match status" value="1"/>
</dbReference>
<accession>A0AAV3YWT2</accession>
<dbReference type="Gene3D" id="3.40.50.150">
    <property type="entry name" value="Vaccinia Virus protein VP39"/>
    <property type="match status" value="1"/>
</dbReference>
<keyword evidence="3" id="KW-0489">Methyltransferase</keyword>
<evidence type="ECO:0000313" key="4">
    <source>
        <dbReference type="Proteomes" id="UP000735302"/>
    </source>
</evidence>
<keyword evidence="1" id="KW-1133">Transmembrane helix</keyword>
<gene>
    <name evidence="3" type="ORF">PoB_001445100</name>
</gene>
<dbReference type="PANTHER" id="PTHR32026">
    <property type="entry name" value="METHYLTRANSFERASE-LIKE PROTEIN 24"/>
    <property type="match status" value="1"/>
</dbReference>
<dbReference type="EMBL" id="BLXT01001819">
    <property type="protein sequence ID" value="GFN87945.1"/>
    <property type="molecule type" value="Genomic_DNA"/>
</dbReference>
<dbReference type="InterPro" id="IPR025714">
    <property type="entry name" value="Methyltranfer_dom"/>
</dbReference>
<evidence type="ECO:0000256" key="1">
    <source>
        <dbReference type="SAM" id="Phobius"/>
    </source>
</evidence>